<dbReference type="PANTHER" id="PTHR30419:SF31">
    <property type="entry name" value="BLR3139 PROTEIN"/>
    <property type="match status" value="1"/>
</dbReference>
<name>B2II48_BEII9</name>
<dbReference type="Pfam" id="PF00126">
    <property type="entry name" value="HTH_1"/>
    <property type="match status" value="1"/>
</dbReference>
<dbReference type="eggNOG" id="COG0583">
    <property type="taxonomic scope" value="Bacteria"/>
</dbReference>
<dbReference type="GO" id="GO:0003700">
    <property type="term" value="F:DNA-binding transcription factor activity"/>
    <property type="evidence" value="ECO:0007669"/>
    <property type="project" value="InterPro"/>
</dbReference>
<dbReference type="Pfam" id="PF03466">
    <property type="entry name" value="LysR_substrate"/>
    <property type="match status" value="1"/>
</dbReference>
<dbReference type="Proteomes" id="UP000001695">
    <property type="component" value="Chromosome"/>
</dbReference>
<dbReference type="AlphaFoldDB" id="B2II48"/>
<accession>B2II48</accession>
<evidence type="ECO:0000313" key="7">
    <source>
        <dbReference type="Proteomes" id="UP000001695"/>
    </source>
</evidence>
<sequence length="316" mass="34425">MFGIGKIEAKALVQVIDKLEFLLALSREGHFGRAAEACGVTQPTLSAAIKHLEDMLGVRLVNRGSRFQGFTAEGERVLTWAQRIVADARAMRREVDGLRHGLNGHLRIAAIPTALPIIAALTTPFRARHPQVRFTVLGRASTQILSMIEAVEIDAGLTYLDNEPLGKVKSLPLYQEDYCLITATKTEPGQRDHITWSEAAALPLCLLSRDMQNRRIIDDLLGKTLTPDKIVLETDSLTVLLTHIQTGSWTSVMSRKLAETLGDLPGLVSIPLVEPVVKHLIGLVAPANEPMIPLTAALFTEARQLAKTLYGAGGHS</sequence>
<gene>
    <name evidence="6" type="ordered locus">Bind_0987</name>
</gene>
<keyword evidence="4" id="KW-0804">Transcription</keyword>
<dbReference type="FunFam" id="1.10.10.10:FF:000001">
    <property type="entry name" value="LysR family transcriptional regulator"/>
    <property type="match status" value="1"/>
</dbReference>
<dbReference type="InterPro" id="IPR000847">
    <property type="entry name" value="LysR_HTH_N"/>
</dbReference>
<reference evidence="6 7" key="2">
    <citation type="journal article" date="2010" name="J. Bacteriol.">
        <title>Complete genome sequence of Beijerinckia indica subsp. indica.</title>
        <authorList>
            <person name="Tamas I."/>
            <person name="Dedysh S.N."/>
            <person name="Liesack W."/>
            <person name="Stott M.B."/>
            <person name="Alam M."/>
            <person name="Murrell J.C."/>
            <person name="Dunfield P.F."/>
        </authorList>
    </citation>
    <scope>NUCLEOTIDE SEQUENCE [LARGE SCALE GENOMIC DNA]</scope>
    <source>
        <strain evidence="7">ATCC 9039 / DSM 1715 / NCIMB 8712</strain>
    </source>
</reference>
<dbReference type="InterPro" id="IPR036388">
    <property type="entry name" value="WH-like_DNA-bd_sf"/>
</dbReference>
<dbReference type="SUPFAM" id="SSF46785">
    <property type="entry name" value="Winged helix' DNA-binding domain"/>
    <property type="match status" value="1"/>
</dbReference>
<dbReference type="PANTHER" id="PTHR30419">
    <property type="entry name" value="HTH-TYPE TRANSCRIPTIONAL REGULATOR YBHD"/>
    <property type="match status" value="1"/>
</dbReference>
<evidence type="ECO:0000256" key="1">
    <source>
        <dbReference type="ARBA" id="ARBA00009437"/>
    </source>
</evidence>
<dbReference type="Gene3D" id="1.10.10.10">
    <property type="entry name" value="Winged helix-like DNA-binding domain superfamily/Winged helix DNA-binding domain"/>
    <property type="match status" value="1"/>
</dbReference>
<organism evidence="6 7">
    <name type="scientific">Beijerinckia indica subsp. indica (strain ATCC 9039 / DSM 1715 / NCIMB 8712)</name>
    <dbReference type="NCBI Taxonomy" id="395963"/>
    <lineage>
        <taxon>Bacteria</taxon>
        <taxon>Pseudomonadati</taxon>
        <taxon>Pseudomonadota</taxon>
        <taxon>Alphaproteobacteria</taxon>
        <taxon>Hyphomicrobiales</taxon>
        <taxon>Beijerinckiaceae</taxon>
        <taxon>Beijerinckia</taxon>
    </lineage>
</organism>
<dbReference type="PROSITE" id="PS50931">
    <property type="entry name" value="HTH_LYSR"/>
    <property type="match status" value="1"/>
</dbReference>
<dbReference type="InterPro" id="IPR036390">
    <property type="entry name" value="WH_DNA-bd_sf"/>
</dbReference>
<reference evidence="7" key="1">
    <citation type="submission" date="2008-03" db="EMBL/GenBank/DDBJ databases">
        <title>Complete sequence of chromosome of Beijerinckia indica subsp. indica ATCC 9039.</title>
        <authorList>
            <consortium name="US DOE Joint Genome Institute"/>
            <person name="Copeland A."/>
            <person name="Lucas S."/>
            <person name="Lapidus A."/>
            <person name="Glavina del Rio T."/>
            <person name="Dalin E."/>
            <person name="Tice H."/>
            <person name="Bruce D."/>
            <person name="Goodwin L."/>
            <person name="Pitluck S."/>
            <person name="LaButti K."/>
            <person name="Schmutz J."/>
            <person name="Larimer F."/>
            <person name="Land M."/>
            <person name="Hauser L."/>
            <person name="Kyrpides N."/>
            <person name="Mikhailova N."/>
            <person name="Dunfield P.F."/>
            <person name="Dedysh S.N."/>
            <person name="Liesack W."/>
            <person name="Saw J.H."/>
            <person name="Alam M."/>
            <person name="Chen Y."/>
            <person name="Murrell J.C."/>
            <person name="Richardson P."/>
        </authorList>
    </citation>
    <scope>NUCLEOTIDE SEQUENCE [LARGE SCALE GENOMIC DNA]</scope>
    <source>
        <strain evidence="7">ATCC 9039 / DSM 1715 / NCIMB 8712</strain>
    </source>
</reference>
<evidence type="ECO:0000259" key="5">
    <source>
        <dbReference type="PROSITE" id="PS50931"/>
    </source>
</evidence>
<keyword evidence="7" id="KW-1185">Reference proteome</keyword>
<dbReference type="STRING" id="395963.Bind_0987"/>
<dbReference type="EMBL" id="CP001016">
    <property type="protein sequence ID" value="ACB94631.1"/>
    <property type="molecule type" value="Genomic_DNA"/>
</dbReference>
<dbReference type="SUPFAM" id="SSF53850">
    <property type="entry name" value="Periplasmic binding protein-like II"/>
    <property type="match status" value="1"/>
</dbReference>
<dbReference type="KEGG" id="bid:Bind_0987"/>
<dbReference type="InterPro" id="IPR005119">
    <property type="entry name" value="LysR_subst-bd"/>
</dbReference>
<proteinExistence type="inferred from homology"/>
<comment type="similarity">
    <text evidence="1">Belongs to the LysR transcriptional regulatory family.</text>
</comment>
<protein>
    <submittedName>
        <fullName evidence="6">Transcriptional regulator, LysR family</fullName>
    </submittedName>
</protein>
<dbReference type="GO" id="GO:0005829">
    <property type="term" value="C:cytosol"/>
    <property type="evidence" value="ECO:0007669"/>
    <property type="project" value="TreeGrafter"/>
</dbReference>
<dbReference type="Gene3D" id="3.40.190.290">
    <property type="match status" value="1"/>
</dbReference>
<dbReference type="GO" id="GO:0003677">
    <property type="term" value="F:DNA binding"/>
    <property type="evidence" value="ECO:0007669"/>
    <property type="project" value="UniProtKB-KW"/>
</dbReference>
<keyword evidence="3" id="KW-0238">DNA-binding</keyword>
<dbReference type="InterPro" id="IPR050950">
    <property type="entry name" value="HTH-type_LysR_regulators"/>
</dbReference>
<dbReference type="PRINTS" id="PR00039">
    <property type="entry name" value="HTHLYSR"/>
</dbReference>
<keyword evidence="2" id="KW-0805">Transcription regulation</keyword>
<evidence type="ECO:0000256" key="2">
    <source>
        <dbReference type="ARBA" id="ARBA00023015"/>
    </source>
</evidence>
<evidence type="ECO:0000313" key="6">
    <source>
        <dbReference type="EMBL" id="ACB94631.1"/>
    </source>
</evidence>
<evidence type="ECO:0000256" key="4">
    <source>
        <dbReference type="ARBA" id="ARBA00023163"/>
    </source>
</evidence>
<dbReference type="HOGENOM" id="CLU_039613_6_2_5"/>
<evidence type="ECO:0000256" key="3">
    <source>
        <dbReference type="ARBA" id="ARBA00023125"/>
    </source>
</evidence>
<feature type="domain" description="HTH lysR-type" evidence="5">
    <location>
        <begin position="16"/>
        <end position="71"/>
    </location>
</feature>
<dbReference type="CDD" id="cd05466">
    <property type="entry name" value="PBP2_LTTR_substrate"/>
    <property type="match status" value="1"/>
</dbReference>